<reference evidence="3 4" key="1">
    <citation type="submission" date="2016-10" db="EMBL/GenBank/DDBJ databases">
        <authorList>
            <person name="de Groot N.N."/>
        </authorList>
    </citation>
    <scope>NUCLEOTIDE SEQUENCE [LARGE SCALE GENOMIC DNA]</scope>
    <source>
        <strain evidence="3 4">CGMCC 1.3401</strain>
    </source>
</reference>
<organism evidence="3 4">
    <name type="scientific">Rhizobium mongolense subsp. loessense</name>
    <dbReference type="NCBI Taxonomy" id="158890"/>
    <lineage>
        <taxon>Bacteria</taxon>
        <taxon>Pseudomonadati</taxon>
        <taxon>Pseudomonadota</taxon>
        <taxon>Alphaproteobacteria</taxon>
        <taxon>Hyphomicrobiales</taxon>
        <taxon>Rhizobiaceae</taxon>
        <taxon>Rhizobium/Agrobacterium group</taxon>
        <taxon>Rhizobium</taxon>
    </lineage>
</organism>
<feature type="region of interest" description="Disordered" evidence="1">
    <location>
        <begin position="125"/>
        <end position="146"/>
    </location>
</feature>
<accession>A0A1G4PUZ4</accession>
<evidence type="ECO:0000313" key="4">
    <source>
        <dbReference type="Proteomes" id="UP000199542"/>
    </source>
</evidence>
<dbReference type="AlphaFoldDB" id="A0A1G4PUZ4"/>
<feature type="compositionally biased region" description="Basic and acidic residues" evidence="1">
    <location>
        <begin position="130"/>
        <end position="146"/>
    </location>
</feature>
<evidence type="ECO:0000256" key="2">
    <source>
        <dbReference type="SAM" id="Phobius"/>
    </source>
</evidence>
<evidence type="ECO:0000256" key="1">
    <source>
        <dbReference type="SAM" id="MobiDB-lite"/>
    </source>
</evidence>
<keyword evidence="2" id="KW-0812">Transmembrane</keyword>
<feature type="transmembrane region" description="Helical" evidence="2">
    <location>
        <begin position="41"/>
        <end position="65"/>
    </location>
</feature>
<keyword evidence="2" id="KW-0472">Membrane</keyword>
<gene>
    <name evidence="3" type="ORF">SAMN02927900_00980</name>
</gene>
<protein>
    <submittedName>
        <fullName evidence="3">Uncharacterized protein</fullName>
    </submittedName>
</protein>
<dbReference type="Proteomes" id="UP000199542">
    <property type="component" value="Unassembled WGS sequence"/>
</dbReference>
<dbReference type="EMBL" id="FMTM01000001">
    <property type="protein sequence ID" value="SCW35839.1"/>
    <property type="molecule type" value="Genomic_DNA"/>
</dbReference>
<proteinExistence type="predicted"/>
<sequence>MHQRMDMLVDRVGKVEGTVVAVQEDISEMRPVTDDVKRWKLMGIGALAVIGIGGMAMGVTFADAIRRIGAIILGRWEWRSAQPCNGHCTLHVAASRDPGGASGLSRGIEDQEFSFECLLSVSFSAGDRSGQPKEVMKGTEKQPRVN</sequence>
<keyword evidence="2" id="KW-1133">Transmembrane helix</keyword>
<dbReference type="RefSeq" id="WP_407691764.1">
    <property type="nucleotide sequence ID" value="NZ_FMTM01000001.1"/>
</dbReference>
<evidence type="ECO:0000313" key="3">
    <source>
        <dbReference type="EMBL" id="SCW35839.1"/>
    </source>
</evidence>
<dbReference type="Pfam" id="PF07439">
    <property type="entry name" value="DUF1515"/>
    <property type="match status" value="1"/>
</dbReference>
<dbReference type="InterPro" id="IPR010889">
    <property type="entry name" value="DUF1515"/>
</dbReference>
<name>A0A1G4PUZ4_9HYPH</name>